<dbReference type="Proteomes" id="UP001152484">
    <property type="component" value="Unassembled WGS sequence"/>
</dbReference>
<name>A0A9P0ZJA1_CUSEU</name>
<proteinExistence type="predicted"/>
<protein>
    <submittedName>
        <fullName evidence="1">Uncharacterized protein</fullName>
    </submittedName>
</protein>
<gene>
    <name evidence="1" type="ORF">CEURO_LOCUS15338</name>
</gene>
<comment type="caution">
    <text evidence="1">The sequence shown here is derived from an EMBL/GenBank/DDBJ whole genome shotgun (WGS) entry which is preliminary data.</text>
</comment>
<evidence type="ECO:0000313" key="1">
    <source>
        <dbReference type="EMBL" id="CAH9101361.1"/>
    </source>
</evidence>
<organism evidence="1 2">
    <name type="scientific">Cuscuta europaea</name>
    <name type="common">European dodder</name>
    <dbReference type="NCBI Taxonomy" id="41803"/>
    <lineage>
        <taxon>Eukaryota</taxon>
        <taxon>Viridiplantae</taxon>
        <taxon>Streptophyta</taxon>
        <taxon>Embryophyta</taxon>
        <taxon>Tracheophyta</taxon>
        <taxon>Spermatophyta</taxon>
        <taxon>Magnoliopsida</taxon>
        <taxon>eudicotyledons</taxon>
        <taxon>Gunneridae</taxon>
        <taxon>Pentapetalae</taxon>
        <taxon>asterids</taxon>
        <taxon>lamiids</taxon>
        <taxon>Solanales</taxon>
        <taxon>Convolvulaceae</taxon>
        <taxon>Cuscuteae</taxon>
        <taxon>Cuscuta</taxon>
        <taxon>Cuscuta subgen. Cuscuta</taxon>
    </lineage>
</organism>
<dbReference type="AlphaFoldDB" id="A0A9P0ZJA1"/>
<evidence type="ECO:0000313" key="2">
    <source>
        <dbReference type="Proteomes" id="UP001152484"/>
    </source>
</evidence>
<dbReference type="EMBL" id="CAMAPE010000038">
    <property type="protein sequence ID" value="CAH9101361.1"/>
    <property type="molecule type" value="Genomic_DNA"/>
</dbReference>
<reference evidence="1" key="1">
    <citation type="submission" date="2022-07" db="EMBL/GenBank/DDBJ databases">
        <authorList>
            <person name="Macas J."/>
            <person name="Novak P."/>
            <person name="Neumann P."/>
        </authorList>
    </citation>
    <scope>NUCLEOTIDE SEQUENCE</scope>
</reference>
<accession>A0A9P0ZJA1</accession>
<keyword evidence="2" id="KW-1185">Reference proteome</keyword>
<sequence length="117" mass="13715">MRWSFNLPCVRQQSIAEREGQQTVQWDFPGSKERQPWIGNYIGRRWLAESVQIQNSRPKCWKPFLQLGKLGLLTGRRLAPSLQNRGTLKNQFDFNIPFPSPVSPLPLLLFPFKKIRH</sequence>